<protein>
    <recommendedName>
        <fullName evidence="3">2-amino-4-hydroxy-6-hydroxymethyldihydropteridine diphosphokinase</fullName>
        <ecNumber evidence="3">2.7.6.3</ecNumber>
    </recommendedName>
</protein>
<dbReference type="PANTHER" id="PTHR43071:SF1">
    <property type="entry name" value="2-AMINO-4-HYDROXY-6-HYDROXYMETHYLDIHYDROPTERIDINE PYROPHOSPHOKINASE"/>
    <property type="match status" value="1"/>
</dbReference>
<gene>
    <name evidence="10" type="primary">folK</name>
    <name evidence="10" type="ORF">LCIT_02040</name>
</gene>
<dbReference type="EC" id="2.7.6.3" evidence="3"/>
<keyword evidence="4" id="KW-0808">Transferase</keyword>
<comment type="catalytic activity">
    <reaction evidence="1">
        <text>6-hydroxymethyl-7,8-dihydropterin + ATP = (7,8-dihydropterin-6-yl)methyl diphosphate + AMP + H(+)</text>
        <dbReference type="Rhea" id="RHEA:11412"/>
        <dbReference type="ChEBI" id="CHEBI:15378"/>
        <dbReference type="ChEBI" id="CHEBI:30616"/>
        <dbReference type="ChEBI" id="CHEBI:44841"/>
        <dbReference type="ChEBI" id="CHEBI:72950"/>
        <dbReference type="ChEBI" id="CHEBI:456215"/>
        <dbReference type="EC" id="2.7.6.3"/>
    </reaction>
</comment>
<dbReference type="GO" id="GO:0046654">
    <property type="term" value="P:tetrahydrofolate biosynthetic process"/>
    <property type="evidence" value="ECO:0007669"/>
    <property type="project" value="UniProtKB-UniPathway"/>
</dbReference>
<dbReference type="GO" id="GO:0016301">
    <property type="term" value="F:kinase activity"/>
    <property type="evidence" value="ECO:0007669"/>
    <property type="project" value="UniProtKB-KW"/>
</dbReference>
<dbReference type="PROSITE" id="PS00794">
    <property type="entry name" value="HPPK"/>
    <property type="match status" value="1"/>
</dbReference>
<keyword evidence="7" id="KW-0067">ATP-binding</keyword>
<dbReference type="NCBIfam" id="TIGR01498">
    <property type="entry name" value="folK"/>
    <property type="match status" value="1"/>
</dbReference>
<evidence type="ECO:0000313" key="11">
    <source>
        <dbReference type="Proteomes" id="UP000323274"/>
    </source>
</evidence>
<dbReference type="UniPathway" id="UPA00077">
    <property type="reaction ID" value="UER00155"/>
</dbReference>
<feature type="domain" description="7,8-dihydro-6-hydroxymethylpterin-pyrophosphokinase" evidence="9">
    <location>
        <begin position="88"/>
        <end position="99"/>
    </location>
</feature>
<reference evidence="10 11" key="1">
    <citation type="submission" date="2019-04" db="EMBL/GenBank/DDBJ databases">
        <title>A pseudo-fructophilic Leuconostoc citreum strain F192-5 isolated from peel of satsuma mandarin: the first report for isolation and characterization of strain-dependent fructophilic-like characteristics.</title>
        <authorList>
            <person name="Maeno S."/>
            <person name="Tanizawa Y."/>
            <person name="Kajikawa A."/>
            <person name="Kanesaki Y."/>
            <person name="Kubota E."/>
            <person name="Arita M."/>
            <person name="Leon D."/>
            <person name="Endo A."/>
        </authorList>
    </citation>
    <scope>NUCLEOTIDE SEQUENCE [LARGE SCALE GENOMIC DNA]</scope>
    <source>
        <strain evidence="10 11">F192-5</strain>
    </source>
</reference>
<dbReference type="Gene3D" id="3.30.70.560">
    <property type="entry name" value="7,8-Dihydro-6-hydroxymethylpterin-pyrophosphokinase HPPK"/>
    <property type="match status" value="1"/>
</dbReference>
<comment type="pathway">
    <text evidence="2">Cofactor biosynthesis; tetrahydrofolate biosynthesis; 2-amino-4-hydroxy-6-hydroxymethyl-7,8-dihydropteridine diphosphate from 7,8-dihydroneopterin triphosphate: step 4/4.</text>
</comment>
<organism evidence="10 11">
    <name type="scientific">Leuconostoc citreum</name>
    <dbReference type="NCBI Taxonomy" id="33964"/>
    <lineage>
        <taxon>Bacteria</taxon>
        <taxon>Bacillati</taxon>
        <taxon>Bacillota</taxon>
        <taxon>Bacilli</taxon>
        <taxon>Lactobacillales</taxon>
        <taxon>Lactobacillaceae</taxon>
        <taxon>Leuconostoc</taxon>
    </lineage>
</organism>
<keyword evidence="6 10" id="KW-0418">Kinase</keyword>
<accession>A0A5A5TYG4</accession>
<dbReference type="Proteomes" id="UP000323274">
    <property type="component" value="Unassembled WGS sequence"/>
</dbReference>
<evidence type="ECO:0000256" key="5">
    <source>
        <dbReference type="ARBA" id="ARBA00022741"/>
    </source>
</evidence>
<evidence type="ECO:0000256" key="8">
    <source>
        <dbReference type="ARBA" id="ARBA00022909"/>
    </source>
</evidence>
<keyword evidence="5" id="KW-0547">Nucleotide-binding</keyword>
<name>A0A5A5TYG4_LEUCI</name>
<dbReference type="GO" id="GO:0003848">
    <property type="term" value="F:2-amino-4-hydroxy-6-hydroxymethyldihydropteridine diphosphokinase activity"/>
    <property type="evidence" value="ECO:0007669"/>
    <property type="project" value="UniProtKB-EC"/>
</dbReference>
<dbReference type="PANTHER" id="PTHR43071">
    <property type="entry name" value="2-AMINO-4-HYDROXY-6-HYDROXYMETHYLDIHYDROPTERIDINE PYROPHOSPHOKINASE"/>
    <property type="match status" value="1"/>
</dbReference>
<dbReference type="GO" id="GO:0005524">
    <property type="term" value="F:ATP binding"/>
    <property type="evidence" value="ECO:0007669"/>
    <property type="project" value="UniProtKB-KW"/>
</dbReference>
<comment type="caution">
    <text evidence="10">The sequence shown here is derived from an EMBL/GenBank/DDBJ whole genome shotgun (WGS) entry which is preliminary data.</text>
</comment>
<dbReference type="Pfam" id="PF01288">
    <property type="entry name" value="HPPK"/>
    <property type="match status" value="1"/>
</dbReference>
<dbReference type="AlphaFoldDB" id="A0A5A5TYG4"/>
<proteinExistence type="predicted"/>
<dbReference type="CDD" id="cd00483">
    <property type="entry name" value="HPPK"/>
    <property type="match status" value="1"/>
</dbReference>
<dbReference type="GO" id="GO:0046656">
    <property type="term" value="P:folic acid biosynthetic process"/>
    <property type="evidence" value="ECO:0007669"/>
    <property type="project" value="UniProtKB-KW"/>
</dbReference>
<dbReference type="InterPro" id="IPR000550">
    <property type="entry name" value="Hppk"/>
</dbReference>
<evidence type="ECO:0000256" key="2">
    <source>
        <dbReference type="ARBA" id="ARBA00005051"/>
    </source>
</evidence>
<dbReference type="EMBL" id="BJJW01000002">
    <property type="protein sequence ID" value="GDZ82962.1"/>
    <property type="molecule type" value="Genomic_DNA"/>
</dbReference>
<evidence type="ECO:0000256" key="3">
    <source>
        <dbReference type="ARBA" id="ARBA00013253"/>
    </source>
</evidence>
<evidence type="ECO:0000256" key="1">
    <source>
        <dbReference type="ARBA" id="ARBA00000198"/>
    </source>
</evidence>
<evidence type="ECO:0000256" key="7">
    <source>
        <dbReference type="ARBA" id="ARBA00022840"/>
    </source>
</evidence>
<dbReference type="SUPFAM" id="SSF55083">
    <property type="entry name" value="6-hydroxymethyl-7,8-dihydropterin pyrophosphokinase, HPPK"/>
    <property type="match status" value="1"/>
</dbReference>
<keyword evidence="8" id="KW-0289">Folate biosynthesis</keyword>
<evidence type="ECO:0000256" key="4">
    <source>
        <dbReference type="ARBA" id="ARBA00022679"/>
    </source>
</evidence>
<dbReference type="InterPro" id="IPR035907">
    <property type="entry name" value="Hppk_sf"/>
</dbReference>
<dbReference type="RefSeq" id="WP_004905255.1">
    <property type="nucleotide sequence ID" value="NZ_BJJW01000002.1"/>
</dbReference>
<evidence type="ECO:0000313" key="10">
    <source>
        <dbReference type="EMBL" id="GDZ82962.1"/>
    </source>
</evidence>
<evidence type="ECO:0000259" key="9">
    <source>
        <dbReference type="PROSITE" id="PS00794"/>
    </source>
</evidence>
<dbReference type="OMA" id="TLPHPKW"/>
<evidence type="ECO:0000256" key="6">
    <source>
        <dbReference type="ARBA" id="ARBA00022777"/>
    </source>
</evidence>
<sequence length="166" mass="18676">MTEAYLSLGSNIGNRLSNIQTAVDLLSQTAGTTICAVSQVYETQPVGGVPQDDFYNVALRIQTAQSALLLLDKLHDIEQSLKRVRHVHWGPRTIDLDILVFGNEVWSNDILTIPHREMANRRFVLEPLLDVVTNNRRQEVERLLASTTDTNWVRVVTGAKVENENI</sequence>